<protein>
    <submittedName>
        <fullName evidence="1">Uncharacterized protein</fullName>
    </submittedName>
</protein>
<evidence type="ECO:0000313" key="1">
    <source>
        <dbReference type="EMBL" id="MBP3965493.1"/>
    </source>
</evidence>
<gene>
    <name evidence="1" type="ORF">I8J30_22530</name>
</gene>
<dbReference type="Proteomes" id="UP000673394">
    <property type="component" value="Unassembled WGS sequence"/>
</dbReference>
<comment type="caution">
    <text evidence="1">The sequence shown here is derived from an EMBL/GenBank/DDBJ whole genome shotgun (WGS) entry which is preliminary data.</text>
</comment>
<sequence length="162" mass="17909">MYKLVLVMLMMVVWMLLHALQTDEELAITALFQGKHAVNRAAHAAAQQVNGAALAEGRLHIDELAASRAAGLYLQRNLQLDESGQPLPGSYLQERVEVVDFQVVNGDSAAFPYTYRNAAYDYEVTLHRPGVILIAKIVYPRVFTVIEPIEWTIKGAAELTSG</sequence>
<organism evidence="1 2">
    <name type="scientific">Paenibacillus lignilyticus</name>
    <dbReference type="NCBI Taxonomy" id="1172615"/>
    <lineage>
        <taxon>Bacteria</taxon>
        <taxon>Bacillati</taxon>
        <taxon>Bacillota</taxon>
        <taxon>Bacilli</taxon>
        <taxon>Bacillales</taxon>
        <taxon>Paenibacillaceae</taxon>
        <taxon>Paenibacillus</taxon>
    </lineage>
</organism>
<dbReference type="EMBL" id="JAGKSP010000011">
    <property type="protein sequence ID" value="MBP3965493.1"/>
    <property type="molecule type" value="Genomic_DNA"/>
</dbReference>
<evidence type="ECO:0000313" key="2">
    <source>
        <dbReference type="Proteomes" id="UP000673394"/>
    </source>
</evidence>
<accession>A0ABS5CHY9</accession>
<name>A0ABS5CHY9_9BACL</name>
<keyword evidence="2" id="KW-1185">Reference proteome</keyword>
<dbReference type="RefSeq" id="WP_210661968.1">
    <property type="nucleotide sequence ID" value="NZ_JAGKSP010000011.1"/>
</dbReference>
<reference evidence="1 2" key="1">
    <citation type="submission" date="2021-04" db="EMBL/GenBank/DDBJ databases">
        <title>Paenibacillus sp. DLE-14 whole genome sequence.</title>
        <authorList>
            <person name="Ham Y.J."/>
        </authorList>
    </citation>
    <scope>NUCLEOTIDE SEQUENCE [LARGE SCALE GENOMIC DNA]</scope>
    <source>
        <strain evidence="1 2">DLE-14</strain>
    </source>
</reference>
<proteinExistence type="predicted"/>